<keyword evidence="1" id="KW-0378">Hydrolase</keyword>
<proteinExistence type="predicted"/>
<dbReference type="InterPro" id="IPR000801">
    <property type="entry name" value="Esterase-like"/>
</dbReference>
<gene>
    <name evidence="1" type="ORF">DI563_13120</name>
</gene>
<organism evidence="1 2">
    <name type="scientific">Variovorax paradoxus</name>
    <dbReference type="NCBI Taxonomy" id="34073"/>
    <lineage>
        <taxon>Bacteria</taxon>
        <taxon>Pseudomonadati</taxon>
        <taxon>Pseudomonadota</taxon>
        <taxon>Betaproteobacteria</taxon>
        <taxon>Burkholderiales</taxon>
        <taxon>Comamonadaceae</taxon>
        <taxon>Variovorax</taxon>
    </lineage>
</organism>
<evidence type="ECO:0000313" key="2">
    <source>
        <dbReference type="Proteomes" id="UP000249135"/>
    </source>
</evidence>
<comment type="caution">
    <text evidence="1">The sequence shown here is derived from an EMBL/GenBank/DDBJ whole genome shotgun (WGS) entry which is preliminary data.</text>
</comment>
<dbReference type="EMBL" id="QFPP01000146">
    <property type="protein sequence ID" value="PZQ74129.1"/>
    <property type="molecule type" value="Genomic_DNA"/>
</dbReference>
<dbReference type="GO" id="GO:0016787">
    <property type="term" value="F:hydrolase activity"/>
    <property type="evidence" value="ECO:0007669"/>
    <property type="project" value="UniProtKB-KW"/>
</dbReference>
<dbReference type="InterPro" id="IPR029058">
    <property type="entry name" value="AB_hydrolase_fold"/>
</dbReference>
<dbReference type="SUPFAM" id="SSF53474">
    <property type="entry name" value="alpha/beta-Hydrolases"/>
    <property type="match status" value="1"/>
</dbReference>
<dbReference type="Gene3D" id="3.40.50.1820">
    <property type="entry name" value="alpha/beta hydrolase"/>
    <property type="match status" value="1"/>
</dbReference>
<name>A0A2W5QC21_VARPD</name>
<dbReference type="Pfam" id="PF00756">
    <property type="entry name" value="Esterase"/>
    <property type="match status" value="1"/>
</dbReference>
<reference evidence="1 2" key="1">
    <citation type="submission" date="2017-08" db="EMBL/GenBank/DDBJ databases">
        <title>Infants hospitalized years apart are colonized by the same room-sourced microbial strains.</title>
        <authorList>
            <person name="Brooks B."/>
            <person name="Olm M.R."/>
            <person name="Firek B.A."/>
            <person name="Baker R."/>
            <person name="Thomas B.C."/>
            <person name="Morowitz M.J."/>
            <person name="Banfield J.F."/>
        </authorList>
    </citation>
    <scope>NUCLEOTIDE SEQUENCE [LARGE SCALE GENOMIC DNA]</scope>
    <source>
        <strain evidence="1">S2_005_003_R2_41</strain>
    </source>
</reference>
<evidence type="ECO:0000313" key="1">
    <source>
        <dbReference type="EMBL" id="PZQ74129.1"/>
    </source>
</evidence>
<dbReference type="AlphaFoldDB" id="A0A2W5QC21"/>
<protein>
    <submittedName>
        <fullName evidence="1">Alpha/beta hydrolase</fullName>
    </submittedName>
</protein>
<accession>A0A2W5QC21</accession>
<dbReference type="Proteomes" id="UP000249135">
    <property type="component" value="Unassembled WGS sequence"/>
</dbReference>
<sequence>MPPRRRFGLISAATAALAAAGVPGCGWLPREPVAPMPVRRFASACGDPATTLLVLLPGRGMTLGELEREGFVAAVRAQRLAVDLVLVDAHLAYYKKQTVVQRLHDDVIARARAEGYRQVWLAGISLGGLGALIYADEHPQDVAGTLLLAPYLGEPEATREVAAAGGLLRWRAPVGPLPATAFDRRLWRILQARLRPGRTGDSPVFLAYGLQDRLSPSHALLAAALPPGHVLTAAGGHDWNPWLGLWQRLLASAPLPRCAA</sequence>